<proteinExistence type="predicted"/>
<protein>
    <submittedName>
        <fullName evidence="4">Fic/DOC family protein</fullName>
    </submittedName>
</protein>
<keyword evidence="2" id="KW-0547">Nucleotide-binding</keyword>
<dbReference type="InterPro" id="IPR036597">
    <property type="entry name" value="Fido-like_dom_sf"/>
</dbReference>
<feature type="binding site" evidence="2">
    <location>
        <begin position="241"/>
        <end position="248"/>
    </location>
    <ligand>
        <name>ATP</name>
        <dbReference type="ChEBI" id="CHEBI:30616"/>
    </ligand>
</feature>
<gene>
    <name evidence="4" type="ORF">EDB81DRAFT_836716</name>
</gene>
<dbReference type="EMBL" id="JAGMUV010000001">
    <property type="protein sequence ID" value="KAH7176838.1"/>
    <property type="molecule type" value="Genomic_DNA"/>
</dbReference>
<dbReference type="Proteomes" id="UP000738349">
    <property type="component" value="Unassembled WGS sequence"/>
</dbReference>
<keyword evidence="2" id="KW-0067">ATP-binding</keyword>
<dbReference type="SUPFAM" id="SSF140931">
    <property type="entry name" value="Fic-like"/>
    <property type="match status" value="1"/>
</dbReference>
<feature type="active site" evidence="1">
    <location>
        <position position="237"/>
    </location>
</feature>
<dbReference type="PANTHER" id="PTHR13504:SF38">
    <property type="entry name" value="FIDO DOMAIN-CONTAINING PROTEIN"/>
    <property type="match status" value="1"/>
</dbReference>
<comment type="caution">
    <text evidence="4">The sequence shown here is derived from an EMBL/GenBank/DDBJ whole genome shotgun (WGS) entry which is preliminary data.</text>
</comment>
<organism evidence="4 5">
    <name type="scientific">Dactylonectria macrodidyma</name>
    <dbReference type="NCBI Taxonomy" id="307937"/>
    <lineage>
        <taxon>Eukaryota</taxon>
        <taxon>Fungi</taxon>
        <taxon>Dikarya</taxon>
        <taxon>Ascomycota</taxon>
        <taxon>Pezizomycotina</taxon>
        <taxon>Sordariomycetes</taxon>
        <taxon>Hypocreomycetidae</taxon>
        <taxon>Hypocreales</taxon>
        <taxon>Nectriaceae</taxon>
        <taxon>Dactylonectria</taxon>
    </lineage>
</organism>
<dbReference type="InterPro" id="IPR040198">
    <property type="entry name" value="Fido_containing"/>
</dbReference>
<sequence>MLFFADDVYNPYIQDSQKVFYKAKTWYTSMQAAPNNTQQALIVNEILENMIRAIFGSNMIEQAGLGWYITEDLCRRVFAGEHIEAVSEKDASCQEVYLDLCQQQADLPRQPIEQVLRGRNEIVQHAKAYQHLIHEFVIEKQDLTEDLIKATHAILTEGVPIVEPNMPIVPPEKYDGIYRSVIVIAGTTNFTVPSFIPAKMEMMCGSLKSDMATAAEQNTVDPFSLAAKYSLEFVSIHPFQDGNGRMCRMILNAILCRYAGIIIPIGEQAKERKEYLEIKVRGCSLMLGHGEYATFVLQRAVPRLRKMKKLAGTRAKGSGGKESG</sequence>
<dbReference type="InterPro" id="IPR003812">
    <property type="entry name" value="Fido"/>
</dbReference>
<accession>A0A9P9FTH8</accession>
<feature type="domain" description="Fido" evidence="3">
    <location>
        <begin position="143"/>
        <end position="298"/>
    </location>
</feature>
<dbReference type="PANTHER" id="PTHR13504">
    <property type="entry name" value="FIDO DOMAIN-CONTAINING PROTEIN DDB_G0283145"/>
    <property type="match status" value="1"/>
</dbReference>
<evidence type="ECO:0000256" key="1">
    <source>
        <dbReference type="PIRSR" id="PIRSR640198-1"/>
    </source>
</evidence>
<evidence type="ECO:0000259" key="3">
    <source>
        <dbReference type="PROSITE" id="PS51459"/>
    </source>
</evidence>
<dbReference type="Gene3D" id="1.10.3290.10">
    <property type="entry name" value="Fido-like domain"/>
    <property type="match status" value="1"/>
</dbReference>
<dbReference type="OrthoDB" id="439046at2759"/>
<dbReference type="AlphaFoldDB" id="A0A9P9FTH8"/>
<evidence type="ECO:0000256" key="2">
    <source>
        <dbReference type="PIRSR" id="PIRSR640198-2"/>
    </source>
</evidence>
<evidence type="ECO:0000313" key="4">
    <source>
        <dbReference type="EMBL" id="KAH7176838.1"/>
    </source>
</evidence>
<dbReference type="PROSITE" id="PS51459">
    <property type="entry name" value="FIDO"/>
    <property type="match status" value="1"/>
</dbReference>
<keyword evidence="5" id="KW-1185">Reference proteome</keyword>
<name>A0A9P9FTH8_9HYPO</name>
<dbReference type="GO" id="GO:0005524">
    <property type="term" value="F:ATP binding"/>
    <property type="evidence" value="ECO:0007669"/>
    <property type="project" value="UniProtKB-KW"/>
</dbReference>
<evidence type="ECO:0000313" key="5">
    <source>
        <dbReference type="Proteomes" id="UP000738349"/>
    </source>
</evidence>
<reference evidence="4" key="1">
    <citation type="journal article" date="2021" name="Nat. Commun.">
        <title>Genetic determinants of endophytism in the Arabidopsis root mycobiome.</title>
        <authorList>
            <person name="Mesny F."/>
            <person name="Miyauchi S."/>
            <person name="Thiergart T."/>
            <person name="Pickel B."/>
            <person name="Atanasova L."/>
            <person name="Karlsson M."/>
            <person name="Huettel B."/>
            <person name="Barry K.W."/>
            <person name="Haridas S."/>
            <person name="Chen C."/>
            <person name="Bauer D."/>
            <person name="Andreopoulos W."/>
            <person name="Pangilinan J."/>
            <person name="LaButti K."/>
            <person name="Riley R."/>
            <person name="Lipzen A."/>
            <person name="Clum A."/>
            <person name="Drula E."/>
            <person name="Henrissat B."/>
            <person name="Kohler A."/>
            <person name="Grigoriev I.V."/>
            <person name="Martin F.M."/>
            <person name="Hacquard S."/>
        </authorList>
    </citation>
    <scope>NUCLEOTIDE SEQUENCE</scope>
    <source>
        <strain evidence="4">MPI-CAGE-AT-0147</strain>
    </source>
</reference>
<dbReference type="Pfam" id="PF02661">
    <property type="entry name" value="Fic"/>
    <property type="match status" value="1"/>
</dbReference>